<sequence length="520" mass="57989">MQDRREVEWQLEAPDPGRLAARLEALVAEGALLPPRRRRIADLYLDTADWRLHRAGYALRLRSAGGRAEATMKSLAARGGDGLRDRREISEPLPGPDARLMRGAVGRRVRALAGRRRLRTLFRVETERASYAIPLDGERAGTLELDASRILAGDAAALLRRVEVEAAPGVPARELEGFVRRLREEAGLAPAGLSKYEAGLRAAGLAPPGPPDLGSEEPGPSPTLGELAFAALRAQMRRFLAHEPGTRLGEDPEELHDMRVACRRLRAALRIFEEALPARAGRFRRELGWVGGMLGEVRDLDVLLGMAEGWVASAPPEDRPPLLELRRALEGRREEARRRMLRALDSRRYRGFVGEFCAFLRRGPSGRVPGAARPALRAAPGLLREQRRRVRALGDRLGPGSPPEDYHRLRRRARRLRYAVEFFSGLYGRAAEDCVLALKGLQDLLGEHQDAEVAAQTLRRLAREERGLSPEAAFVAGEVSRGCRERARELRKLFPRRYAGAGGRPWRRLRDEMERRVPEG</sequence>
<dbReference type="Pfam" id="PF05235">
    <property type="entry name" value="CHAD"/>
    <property type="match status" value="1"/>
</dbReference>
<dbReference type="PANTHER" id="PTHR39339">
    <property type="entry name" value="SLR1444 PROTEIN"/>
    <property type="match status" value="1"/>
</dbReference>
<evidence type="ECO:0000313" key="4">
    <source>
        <dbReference type="Proteomes" id="UP000006637"/>
    </source>
</evidence>
<dbReference type="PROSITE" id="PS51708">
    <property type="entry name" value="CHAD"/>
    <property type="match status" value="1"/>
</dbReference>
<dbReference type="SMART" id="SM01118">
    <property type="entry name" value="CYTH"/>
    <property type="match status" value="1"/>
</dbReference>
<proteinExistence type="predicted"/>
<dbReference type="InterPro" id="IPR038186">
    <property type="entry name" value="CHAD_dom_sf"/>
</dbReference>
<organism evidence="3 4">
    <name type="scientific">Rubrobacter xylanophilus (strain DSM 9941 / JCM 11954 / NBRC 16129 / PRD-1)</name>
    <dbReference type="NCBI Taxonomy" id="266117"/>
    <lineage>
        <taxon>Bacteria</taxon>
        <taxon>Bacillati</taxon>
        <taxon>Actinomycetota</taxon>
        <taxon>Rubrobacteria</taxon>
        <taxon>Rubrobacterales</taxon>
        <taxon>Rubrobacteraceae</taxon>
        <taxon>Rubrobacter</taxon>
    </lineage>
</organism>
<keyword evidence="4" id="KW-1185">Reference proteome</keyword>
<dbReference type="STRING" id="266117.Rxyl_2933"/>
<dbReference type="Pfam" id="PF01928">
    <property type="entry name" value="CYTH"/>
    <property type="match status" value="1"/>
</dbReference>
<dbReference type="Gene3D" id="2.40.320.10">
    <property type="entry name" value="Hypothetical Protein Pfu-838710-001"/>
    <property type="match status" value="1"/>
</dbReference>
<dbReference type="InterPro" id="IPR007899">
    <property type="entry name" value="CHAD_dom"/>
</dbReference>
<dbReference type="InterPro" id="IPR023577">
    <property type="entry name" value="CYTH_domain"/>
</dbReference>
<dbReference type="eggNOG" id="COG5607">
    <property type="taxonomic scope" value="Bacteria"/>
</dbReference>
<evidence type="ECO:0000259" key="2">
    <source>
        <dbReference type="PROSITE" id="PS51708"/>
    </source>
</evidence>
<dbReference type="EMBL" id="CP000386">
    <property type="protein sequence ID" value="ABG05843.1"/>
    <property type="molecule type" value="Genomic_DNA"/>
</dbReference>
<dbReference type="Gene3D" id="1.40.20.10">
    <property type="entry name" value="CHAD domain"/>
    <property type="match status" value="1"/>
</dbReference>
<accession>Q1ARY5</accession>
<protein>
    <submittedName>
        <fullName evidence="3">CHAD domain containing protein</fullName>
    </submittedName>
</protein>
<dbReference type="SMART" id="SM00880">
    <property type="entry name" value="CHAD"/>
    <property type="match status" value="1"/>
</dbReference>
<evidence type="ECO:0000313" key="3">
    <source>
        <dbReference type="EMBL" id="ABG05843.1"/>
    </source>
</evidence>
<dbReference type="HOGENOM" id="CLU_040400_3_0_11"/>
<feature type="domain" description="CHAD" evidence="2">
    <location>
        <begin position="221"/>
        <end position="503"/>
    </location>
</feature>
<reference evidence="3 4" key="1">
    <citation type="submission" date="2006-06" db="EMBL/GenBank/DDBJ databases">
        <title>Complete sequence of Rubrobacter xylanophilus DSM 9941.</title>
        <authorList>
            <consortium name="US DOE Joint Genome Institute"/>
            <person name="Copeland A."/>
            <person name="Lucas S."/>
            <person name="Lapidus A."/>
            <person name="Barry K."/>
            <person name="Detter J.C."/>
            <person name="Glavina del Rio T."/>
            <person name="Hammon N."/>
            <person name="Israni S."/>
            <person name="Dalin E."/>
            <person name="Tice H."/>
            <person name="Pitluck S."/>
            <person name="Munk A.C."/>
            <person name="Brettin T."/>
            <person name="Bruce D."/>
            <person name="Han C."/>
            <person name="Tapia R."/>
            <person name="Gilna P."/>
            <person name="Schmutz J."/>
            <person name="Larimer F."/>
            <person name="Land M."/>
            <person name="Hauser L."/>
            <person name="Kyrpides N."/>
            <person name="Lykidis A."/>
            <person name="da Costa M.S."/>
            <person name="Rainey F.A."/>
            <person name="Empadinhas N."/>
            <person name="Jolivet E."/>
            <person name="Battista J.R."/>
            <person name="Richardson P."/>
        </authorList>
    </citation>
    <scope>NUCLEOTIDE SEQUENCE [LARGE SCALE GENOMIC DNA]</scope>
    <source>
        <strain evidence="4">DSM 9941 / NBRC 16129 / PRD-1</strain>
    </source>
</reference>
<evidence type="ECO:0000259" key="1">
    <source>
        <dbReference type="PROSITE" id="PS51707"/>
    </source>
</evidence>
<dbReference type="PROSITE" id="PS51707">
    <property type="entry name" value="CYTH"/>
    <property type="match status" value="1"/>
</dbReference>
<dbReference type="RefSeq" id="WP_011565852.1">
    <property type="nucleotide sequence ID" value="NC_008148.1"/>
</dbReference>
<name>Q1ARY5_RUBXD</name>
<feature type="domain" description="CYTH" evidence="1">
    <location>
        <begin position="4"/>
        <end position="203"/>
    </location>
</feature>
<dbReference type="AlphaFoldDB" id="Q1ARY5"/>
<dbReference type="Proteomes" id="UP000006637">
    <property type="component" value="Chromosome"/>
</dbReference>
<dbReference type="PANTHER" id="PTHR39339:SF1">
    <property type="entry name" value="CHAD DOMAIN-CONTAINING PROTEIN"/>
    <property type="match status" value="1"/>
</dbReference>
<dbReference type="KEGG" id="rxy:Rxyl_2933"/>
<dbReference type="InterPro" id="IPR033469">
    <property type="entry name" value="CYTH-like_dom_sf"/>
</dbReference>
<gene>
    <name evidence="3" type="ordered locus">Rxyl_2933</name>
</gene>
<dbReference type="eggNOG" id="COG3025">
    <property type="taxonomic scope" value="Bacteria"/>
</dbReference>
<dbReference type="SUPFAM" id="SSF55154">
    <property type="entry name" value="CYTH-like phosphatases"/>
    <property type="match status" value="1"/>
</dbReference>